<dbReference type="Gene3D" id="2.60.40.420">
    <property type="entry name" value="Cupredoxins - blue copper proteins"/>
    <property type="match status" value="1"/>
</dbReference>
<gene>
    <name evidence="1" type="ORF">SVUK_LOCUS10474</name>
</gene>
<evidence type="ECO:0000313" key="1">
    <source>
        <dbReference type="EMBL" id="VDM75476.1"/>
    </source>
</evidence>
<dbReference type="InterPro" id="IPR008972">
    <property type="entry name" value="Cupredoxin"/>
</dbReference>
<protein>
    <submittedName>
        <fullName evidence="1">Uncharacterized protein</fullName>
    </submittedName>
</protein>
<organism evidence="1 2">
    <name type="scientific">Strongylus vulgaris</name>
    <name type="common">Blood worm</name>
    <dbReference type="NCBI Taxonomy" id="40348"/>
    <lineage>
        <taxon>Eukaryota</taxon>
        <taxon>Metazoa</taxon>
        <taxon>Ecdysozoa</taxon>
        <taxon>Nematoda</taxon>
        <taxon>Chromadorea</taxon>
        <taxon>Rhabditida</taxon>
        <taxon>Rhabditina</taxon>
        <taxon>Rhabditomorpha</taxon>
        <taxon>Strongyloidea</taxon>
        <taxon>Strongylidae</taxon>
        <taxon>Strongylus</taxon>
    </lineage>
</organism>
<dbReference type="SUPFAM" id="SSF49503">
    <property type="entry name" value="Cupredoxins"/>
    <property type="match status" value="1"/>
</dbReference>
<dbReference type="OrthoDB" id="5808593at2759"/>
<name>A0A3P7IYB5_STRVU</name>
<keyword evidence="2" id="KW-1185">Reference proteome</keyword>
<accession>A0A3P7IYB5</accession>
<proteinExistence type="predicted"/>
<evidence type="ECO:0000313" key="2">
    <source>
        <dbReference type="Proteomes" id="UP000270094"/>
    </source>
</evidence>
<dbReference type="Proteomes" id="UP000270094">
    <property type="component" value="Unassembled WGS sequence"/>
</dbReference>
<sequence>MRSAYKGHGSLSASFHLVFFLVIITLAGTVTKKAIVEWSPNGQPFRDPMLDHSALVELHLLDRIVFVCDKNIPAVIYRVSEESFDECKYDLSAEWIGECSAGTKYVTVTLRSISAIPTQSAYNANTTYFFTCSRAACIIWWEANNNQKICPGNYYHTNKKEYHRAFS</sequence>
<dbReference type="AlphaFoldDB" id="A0A3P7IYB5"/>
<reference evidence="1 2" key="1">
    <citation type="submission" date="2018-11" db="EMBL/GenBank/DDBJ databases">
        <authorList>
            <consortium name="Pathogen Informatics"/>
        </authorList>
    </citation>
    <scope>NUCLEOTIDE SEQUENCE [LARGE SCALE GENOMIC DNA]</scope>
</reference>
<dbReference type="EMBL" id="UYYB01095378">
    <property type="protein sequence ID" value="VDM75476.1"/>
    <property type="molecule type" value="Genomic_DNA"/>
</dbReference>